<dbReference type="InterPro" id="IPR036271">
    <property type="entry name" value="Tet_transcr_reg_TetR-rel_C_sf"/>
</dbReference>
<dbReference type="SUPFAM" id="SSF46689">
    <property type="entry name" value="Homeodomain-like"/>
    <property type="match status" value="1"/>
</dbReference>
<dbReference type="InterPro" id="IPR039538">
    <property type="entry name" value="BetI_C"/>
</dbReference>
<dbReference type="AlphaFoldDB" id="A0A428YK84"/>
<dbReference type="SUPFAM" id="SSF48498">
    <property type="entry name" value="Tetracyclin repressor-like, C-terminal domain"/>
    <property type="match status" value="1"/>
</dbReference>
<dbReference type="Pfam" id="PF00440">
    <property type="entry name" value="TetR_N"/>
    <property type="match status" value="1"/>
</dbReference>
<reference evidence="7 8" key="1">
    <citation type="submission" date="2018-05" db="EMBL/GenBank/DDBJ databases">
        <title>Evolution of GPA BGCs.</title>
        <authorList>
            <person name="Waglechner N."/>
            <person name="Wright G.D."/>
        </authorList>
    </citation>
    <scope>NUCLEOTIDE SEQUENCE [LARGE SCALE GENOMIC DNA]</scope>
    <source>
        <strain evidence="7 8">A82846</strain>
    </source>
</reference>
<gene>
    <name evidence="7" type="ORF">DMH04_47720</name>
</gene>
<evidence type="ECO:0000256" key="4">
    <source>
        <dbReference type="ARBA" id="ARBA00023163"/>
    </source>
</evidence>
<evidence type="ECO:0000259" key="6">
    <source>
        <dbReference type="PROSITE" id="PS50977"/>
    </source>
</evidence>
<evidence type="ECO:0000313" key="7">
    <source>
        <dbReference type="EMBL" id="RSM67970.1"/>
    </source>
</evidence>
<dbReference type="InterPro" id="IPR050109">
    <property type="entry name" value="HTH-type_TetR-like_transc_reg"/>
</dbReference>
<evidence type="ECO:0000256" key="1">
    <source>
        <dbReference type="ARBA" id="ARBA00022491"/>
    </source>
</evidence>
<keyword evidence="2" id="KW-0805">Transcription regulation</keyword>
<comment type="caution">
    <text evidence="7">The sequence shown here is derived from an EMBL/GenBank/DDBJ whole genome shotgun (WGS) entry which is preliminary data.</text>
</comment>
<dbReference type="RefSeq" id="WP_037274123.1">
    <property type="nucleotide sequence ID" value="NZ_QHKI01000077.1"/>
</dbReference>
<dbReference type="PROSITE" id="PS50977">
    <property type="entry name" value="HTH_TETR_2"/>
    <property type="match status" value="1"/>
</dbReference>
<protein>
    <submittedName>
        <fullName evidence="7">TetR family transcriptional regulator</fullName>
    </submittedName>
</protein>
<dbReference type="InterPro" id="IPR009057">
    <property type="entry name" value="Homeodomain-like_sf"/>
</dbReference>
<organism evidence="7 8">
    <name type="scientific">Kibdelosporangium aridum</name>
    <dbReference type="NCBI Taxonomy" id="2030"/>
    <lineage>
        <taxon>Bacteria</taxon>
        <taxon>Bacillati</taxon>
        <taxon>Actinomycetota</taxon>
        <taxon>Actinomycetes</taxon>
        <taxon>Pseudonocardiales</taxon>
        <taxon>Pseudonocardiaceae</taxon>
        <taxon>Kibdelosporangium</taxon>
    </lineage>
</organism>
<dbReference type="GO" id="GO:0000976">
    <property type="term" value="F:transcription cis-regulatory region binding"/>
    <property type="evidence" value="ECO:0007669"/>
    <property type="project" value="TreeGrafter"/>
</dbReference>
<keyword evidence="4" id="KW-0804">Transcription</keyword>
<evidence type="ECO:0000313" key="8">
    <source>
        <dbReference type="Proteomes" id="UP000287547"/>
    </source>
</evidence>
<dbReference type="PANTHER" id="PTHR30055:SF234">
    <property type="entry name" value="HTH-TYPE TRANSCRIPTIONAL REGULATOR BETI"/>
    <property type="match status" value="1"/>
</dbReference>
<dbReference type="PRINTS" id="PR00455">
    <property type="entry name" value="HTHTETR"/>
</dbReference>
<dbReference type="InterPro" id="IPR001647">
    <property type="entry name" value="HTH_TetR"/>
</dbReference>
<evidence type="ECO:0000256" key="2">
    <source>
        <dbReference type="ARBA" id="ARBA00023015"/>
    </source>
</evidence>
<dbReference type="PANTHER" id="PTHR30055">
    <property type="entry name" value="HTH-TYPE TRANSCRIPTIONAL REGULATOR RUTR"/>
    <property type="match status" value="1"/>
</dbReference>
<keyword evidence="3 5" id="KW-0238">DNA-binding</keyword>
<keyword evidence="1" id="KW-0678">Repressor</keyword>
<dbReference type="OrthoDB" id="9806334at2"/>
<sequence length="202" mass="21744">MSRVRRTQQQRRESAEAALVAAAAELVIESGVRSLTLARVGERAGYSRGIVTHHFGSKQGLIDALARALQEGFVPGLADKPPGLDRLLALIDGYLGALAHSSAAGHAFLLLWSEAVTTTELGPTFRERDSAFRDDIAKDVAAGIAEGTIRDTVRPEAVAVAIVGQLRGIGMQRLLDKDAVDIERLRPEVTEQWRRALSAEGQ</sequence>
<dbReference type="EMBL" id="QHKI01000077">
    <property type="protein sequence ID" value="RSM67970.1"/>
    <property type="molecule type" value="Genomic_DNA"/>
</dbReference>
<feature type="DNA-binding region" description="H-T-H motif" evidence="5">
    <location>
        <begin position="36"/>
        <end position="55"/>
    </location>
</feature>
<evidence type="ECO:0000256" key="5">
    <source>
        <dbReference type="PROSITE-ProRule" id="PRU00335"/>
    </source>
</evidence>
<evidence type="ECO:0000256" key="3">
    <source>
        <dbReference type="ARBA" id="ARBA00023125"/>
    </source>
</evidence>
<dbReference type="GO" id="GO:0003700">
    <property type="term" value="F:DNA-binding transcription factor activity"/>
    <property type="evidence" value="ECO:0007669"/>
    <property type="project" value="TreeGrafter"/>
</dbReference>
<name>A0A428YK84_KIBAR</name>
<accession>A0A428YK84</accession>
<dbReference type="Gene3D" id="1.10.357.10">
    <property type="entry name" value="Tetracycline Repressor, domain 2"/>
    <property type="match status" value="1"/>
</dbReference>
<dbReference type="Pfam" id="PF13977">
    <property type="entry name" value="TetR_C_6"/>
    <property type="match status" value="1"/>
</dbReference>
<dbReference type="Proteomes" id="UP000287547">
    <property type="component" value="Unassembled WGS sequence"/>
</dbReference>
<proteinExistence type="predicted"/>
<feature type="domain" description="HTH tetR-type" evidence="6">
    <location>
        <begin position="13"/>
        <end position="73"/>
    </location>
</feature>